<dbReference type="AlphaFoldDB" id="L7UH07"/>
<dbReference type="InterPro" id="IPR036890">
    <property type="entry name" value="HATPase_C_sf"/>
</dbReference>
<dbReference type="HOGENOM" id="CLU_020473_1_1_7"/>
<dbReference type="Proteomes" id="UP000011131">
    <property type="component" value="Chromosome"/>
</dbReference>
<reference evidence="3 4" key="1">
    <citation type="journal article" date="2013" name="Genome Announc.">
        <title>Complete genome sequence of Myxococcus stipitatus strain DSM 14675, a fruiting myxobacterium.</title>
        <authorList>
            <person name="Huntley S."/>
            <person name="Kneip S."/>
            <person name="Treuner-Lange A."/>
            <person name="Sogaard-Andersen L."/>
        </authorList>
    </citation>
    <scope>NUCLEOTIDE SEQUENCE [LARGE SCALE GENOMIC DNA]</scope>
    <source>
        <strain evidence="4">DSM 14675 / JCM 12634 / Mx s8</strain>
    </source>
</reference>
<dbReference type="STRING" id="1278073.MYSTI_06994"/>
<dbReference type="OrthoDB" id="2514702at2"/>
<dbReference type="EMBL" id="CP004025">
    <property type="protein sequence ID" value="AGC48266.1"/>
    <property type="molecule type" value="Genomic_DNA"/>
</dbReference>
<keyword evidence="4" id="KW-1185">Reference proteome</keyword>
<dbReference type="PANTHER" id="PTHR34220:SF7">
    <property type="entry name" value="SENSOR HISTIDINE KINASE YPDA"/>
    <property type="match status" value="1"/>
</dbReference>
<dbReference type="InterPro" id="IPR010559">
    <property type="entry name" value="Sig_transdc_His_kin_internal"/>
</dbReference>
<feature type="transmembrane region" description="Helical" evidence="1">
    <location>
        <begin position="39"/>
        <end position="60"/>
    </location>
</feature>
<keyword evidence="1" id="KW-0812">Transmembrane</keyword>
<dbReference type="PANTHER" id="PTHR34220">
    <property type="entry name" value="SENSOR HISTIDINE KINASE YPDA"/>
    <property type="match status" value="1"/>
</dbReference>
<organism evidence="3 4">
    <name type="scientific">Myxococcus stipitatus (strain DSM 14675 / JCM 12634 / Mx s8)</name>
    <dbReference type="NCBI Taxonomy" id="1278073"/>
    <lineage>
        <taxon>Bacteria</taxon>
        <taxon>Pseudomonadati</taxon>
        <taxon>Myxococcota</taxon>
        <taxon>Myxococcia</taxon>
        <taxon>Myxococcales</taxon>
        <taxon>Cystobacterineae</taxon>
        <taxon>Myxococcaceae</taxon>
        <taxon>Myxococcus</taxon>
    </lineage>
</organism>
<dbReference type="GO" id="GO:0000155">
    <property type="term" value="F:phosphorelay sensor kinase activity"/>
    <property type="evidence" value="ECO:0007669"/>
    <property type="project" value="InterPro"/>
</dbReference>
<dbReference type="KEGG" id="msd:MYSTI_06994"/>
<protein>
    <submittedName>
        <fullName evidence="3">Sensor protein lytS</fullName>
    </submittedName>
</protein>
<keyword evidence="1" id="KW-0472">Membrane</keyword>
<evidence type="ECO:0000256" key="1">
    <source>
        <dbReference type="SAM" id="Phobius"/>
    </source>
</evidence>
<feature type="transmembrane region" description="Helical" evidence="1">
    <location>
        <begin position="116"/>
        <end position="137"/>
    </location>
</feature>
<accession>L7UH07</accession>
<proteinExistence type="predicted"/>
<keyword evidence="1" id="KW-1133">Transmembrane helix</keyword>
<name>L7UH07_MYXSD</name>
<dbReference type="Pfam" id="PF06580">
    <property type="entry name" value="His_kinase"/>
    <property type="match status" value="1"/>
</dbReference>
<dbReference type="PATRIC" id="fig|1278073.3.peg.7102"/>
<evidence type="ECO:0000313" key="3">
    <source>
        <dbReference type="EMBL" id="AGC48266.1"/>
    </source>
</evidence>
<evidence type="ECO:0000313" key="4">
    <source>
        <dbReference type="Proteomes" id="UP000011131"/>
    </source>
</evidence>
<dbReference type="GO" id="GO:0016020">
    <property type="term" value="C:membrane"/>
    <property type="evidence" value="ECO:0007669"/>
    <property type="project" value="InterPro"/>
</dbReference>
<evidence type="ECO:0000259" key="2">
    <source>
        <dbReference type="Pfam" id="PF06580"/>
    </source>
</evidence>
<dbReference type="Gene3D" id="3.30.565.10">
    <property type="entry name" value="Histidine kinase-like ATPase, C-terminal domain"/>
    <property type="match status" value="1"/>
</dbReference>
<dbReference type="SUPFAM" id="SSF55874">
    <property type="entry name" value="ATPase domain of HSP90 chaperone/DNA topoisomerase II/histidine kinase"/>
    <property type="match status" value="1"/>
</dbReference>
<gene>
    <name evidence="3" type="ordered locus">MYSTI_06994</name>
</gene>
<feature type="domain" description="Signal transduction histidine kinase internal region" evidence="2">
    <location>
        <begin position="160"/>
        <end position="239"/>
    </location>
</feature>
<feature type="transmembrane region" description="Helical" evidence="1">
    <location>
        <begin position="7"/>
        <end position="27"/>
    </location>
</feature>
<dbReference type="eggNOG" id="COG2972">
    <property type="taxonomic scope" value="Bacteria"/>
</dbReference>
<dbReference type="InterPro" id="IPR050640">
    <property type="entry name" value="Bact_2-comp_sensor_kinase"/>
</dbReference>
<feature type="transmembrane region" description="Helical" evidence="1">
    <location>
        <begin position="72"/>
        <end position="96"/>
    </location>
</feature>
<sequence length="348" mass="38269">MGSGRSVKFWLLQGLGWLPYLLVQLLFRAEDPPRFPFEHLLFAASLTLLALSGSLVLRAVYQARSTRPGGELKWLALVVGLSLAVALVVDLGHHALLWALASLREFFVPLAEDQPLFARAPLLCITYVAWSLLYLALSRQERLARAELSQQQLAVSLREAELQSLLAQLSPHFLFNAINNIRALILRDAESAREMLGRFADLLRYQIDGNKAALVTVSDELAVVHAYLALMRLQLGKRLQYEERVNSASLGRMTPKLSLQLLVENAVKHGLSQTSSPGVLRLEVDAGDGHLRMVVSNSGRLGDTAAGTGLGLLNLKKRLALAHGNAARFSLLQEGEWVVARIHIEGTP</sequence>